<dbReference type="GO" id="GO:0005524">
    <property type="term" value="F:ATP binding"/>
    <property type="evidence" value="ECO:0007669"/>
    <property type="project" value="UniProtKB-KW"/>
</dbReference>
<proteinExistence type="inferred from homology"/>
<reference evidence="6" key="1">
    <citation type="journal article" date="2012" name="Chem. Biol.">
        <title>Quartromicin biosynthesis: two alternative polyketide chains produced by one polyketide synthase assembly line.</title>
        <authorList>
            <person name="He H.Y."/>
            <person name="Pan H.X."/>
            <person name="Wu L.F."/>
            <person name="Zhang B.B."/>
            <person name="Chai H.B."/>
            <person name="Liu W."/>
            <person name="Tang G.L."/>
        </authorList>
    </citation>
    <scope>NUCLEOTIDE SEQUENCE</scope>
    <source>
        <strain evidence="6">NRRL 21084</strain>
    </source>
</reference>
<dbReference type="InterPro" id="IPR027417">
    <property type="entry name" value="P-loop_NTPase"/>
</dbReference>
<dbReference type="SMART" id="SM00382">
    <property type="entry name" value="AAA"/>
    <property type="match status" value="1"/>
</dbReference>
<protein>
    <submittedName>
        <fullName evidence="6">PyrJ3</fullName>
    </submittedName>
</protein>
<dbReference type="InterPro" id="IPR017871">
    <property type="entry name" value="ABC_transporter-like_CS"/>
</dbReference>
<gene>
    <name evidence="6" type="primary">pyrJ3</name>
</gene>
<reference evidence="6" key="2">
    <citation type="journal article" date="2012" name="J. Am. Chem. Soc.">
        <title>Insights into pyrroindomycin biosynthesis reveal a uniform paradigm for tetramate/tetronate formation.</title>
        <authorList>
            <person name="Wu Q."/>
            <person name="Wu Z."/>
            <person name="Qu X."/>
            <person name="Liu W."/>
        </authorList>
    </citation>
    <scope>NUCLEOTIDE SEQUENCE</scope>
    <source>
        <strain evidence="6">NRRL 21084</strain>
    </source>
</reference>
<dbReference type="AlphaFoldDB" id="K7QQC0"/>
<keyword evidence="2" id="KW-0813">Transport</keyword>
<evidence type="ECO:0000313" key="6">
    <source>
        <dbReference type="EMBL" id="AFV71340.1"/>
    </source>
</evidence>
<evidence type="ECO:0000256" key="4">
    <source>
        <dbReference type="ARBA" id="ARBA00022840"/>
    </source>
</evidence>
<keyword evidence="4" id="KW-0067">ATP-binding</keyword>
<comment type="similarity">
    <text evidence="1">Belongs to the ABC transporter superfamily.</text>
</comment>
<evidence type="ECO:0000256" key="3">
    <source>
        <dbReference type="ARBA" id="ARBA00022741"/>
    </source>
</evidence>
<evidence type="ECO:0000259" key="5">
    <source>
        <dbReference type="PROSITE" id="PS50893"/>
    </source>
</evidence>
<dbReference type="InterPro" id="IPR003593">
    <property type="entry name" value="AAA+_ATPase"/>
</dbReference>
<dbReference type="Gene3D" id="3.40.50.300">
    <property type="entry name" value="P-loop containing nucleotide triphosphate hydrolases"/>
    <property type="match status" value="1"/>
</dbReference>
<keyword evidence="3" id="KW-0547">Nucleotide-binding</keyword>
<sequence length="315" mass="33486">MESPYPTTGGTMIEVQGLTKRFGDQTAVDGLTFSLRPGAVTGFLGANGAGKTTTLRLILGLERPTSGTALVGGRRFAEVESPMREVGALLDAGAVHGSRTARDHLRCLAASNRIPDSRVEEVLGLVGLEPVGGQRVRTFSLGMRQRLGIAGALLGDPKVVIFDEPVNGLDPQGVVWIRTLTRELAQEGKTVLISSHLMGEVARTADHILVIGRGKLLADAPAEELMREFSRYRVLVDGDNLGLLAARLRELGADVEFGLLGKLEAVGLTSSEIFKVAMAEGIVLSELTPQESSLEEVFMDLTKESVGFGAAKGDR</sequence>
<accession>K7QQC0</accession>
<dbReference type="PROSITE" id="PS50893">
    <property type="entry name" value="ABC_TRANSPORTER_2"/>
    <property type="match status" value="1"/>
</dbReference>
<feature type="domain" description="ABC transporter" evidence="5">
    <location>
        <begin position="13"/>
        <end position="238"/>
    </location>
</feature>
<dbReference type="SUPFAM" id="SSF52540">
    <property type="entry name" value="P-loop containing nucleoside triphosphate hydrolases"/>
    <property type="match status" value="1"/>
</dbReference>
<dbReference type="Pfam" id="PF00005">
    <property type="entry name" value="ABC_tran"/>
    <property type="match status" value="1"/>
</dbReference>
<evidence type="ECO:0000256" key="1">
    <source>
        <dbReference type="ARBA" id="ARBA00005417"/>
    </source>
</evidence>
<name>K7QQC0_STRRG</name>
<dbReference type="PANTHER" id="PTHR43335">
    <property type="entry name" value="ABC TRANSPORTER, ATP-BINDING PROTEIN"/>
    <property type="match status" value="1"/>
</dbReference>
<dbReference type="InterPro" id="IPR003439">
    <property type="entry name" value="ABC_transporter-like_ATP-bd"/>
</dbReference>
<dbReference type="PANTHER" id="PTHR43335:SF4">
    <property type="entry name" value="ABC TRANSPORTER, ATP-BINDING PROTEIN"/>
    <property type="match status" value="1"/>
</dbReference>
<dbReference type="EMBL" id="JX042309">
    <property type="protein sequence ID" value="AFV71340.1"/>
    <property type="molecule type" value="Genomic_DNA"/>
</dbReference>
<organism evidence="6">
    <name type="scientific">Streptomyces rugosporus</name>
    <dbReference type="NCBI Taxonomy" id="295838"/>
    <lineage>
        <taxon>Bacteria</taxon>
        <taxon>Bacillati</taxon>
        <taxon>Actinomycetota</taxon>
        <taxon>Actinomycetes</taxon>
        <taxon>Kitasatosporales</taxon>
        <taxon>Streptomycetaceae</taxon>
        <taxon>Streptomyces</taxon>
    </lineage>
</organism>
<dbReference type="GO" id="GO:0016887">
    <property type="term" value="F:ATP hydrolysis activity"/>
    <property type="evidence" value="ECO:0007669"/>
    <property type="project" value="InterPro"/>
</dbReference>
<evidence type="ECO:0000256" key="2">
    <source>
        <dbReference type="ARBA" id="ARBA00022448"/>
    </source>
</evidence>
<dbReference type="PROSITE" id="PS00211">
    <property type="entry name" value="ABC_TRANSPORTER_1"/>
    <property type="match status" value="1"/>
</dbReference>